<dbReference type="EMBL" id="JANAVB010027800">
    <property type="protein sequence ID" value="KAJ6817518.1"/>
    <property type="molecule type" value="Genomic_DNA"/>
</dbReference>
<dbReference type="PANTHER" id="PTHR35320">
    <property type="entry name" value="ATP-DEPENDENT CLP PROTEASE ATP-BINDING SUBUNIT"/>
    <property type="match status" value="1"/>
</dbReference>
<evidence type="ECO:0000313" key="1">
    <source>
        <dbReference type="EMBL" id="KAJ6817518.1"/>
    </source>
</evidence>
<accession>A0AAX6FN76</accession>
<reference evidence="1" key="2">
    <citation type="submission" date="2023-04" db="EMBL/GenBank/DDBJ databases">
        <authorList>
            <person name="Bruccoleri R.E."/>
            <person name="Oakeley E.J."/>
            <person name="Faust A.-M."/>
            <person name="Dessus-Babus S."/>
            <person name="Altorfer M."/>
            <person name="Burckhardt D."/>
            <person name="Oertli M."/>
            <person name="Naumann U."/>
            <person name="Petersen F."/>
            <person name="Wong J."/>
        </authorList>
    </citation>
    <scope>NUCLEOTIDE SEQUENCE</scope>
    <source>
        <strain evidence="1">GSM-AAB239-AS_SAM_17_03QT</strain>
        <tissue evidence="1">Leaf</tissue>
    </source>
</reference>
<dbReference type="EMBL" id="JANAVB010026799">
    <property type="protein sequence ID" value="KAJ6818960.1"/>
    <property type="molecule type" value="Genomic_DNA"/>
</dbReference>
<proteinExistence type="predicted"/>
<organism evidence="1 3">
    <name type="scientific">Iris pallida</name>
    <name type="common">Sweet iris</name>
    <dbReference type="NCBI Taxonomy" id="29817"/>
    <lineage>
        <taxon>Eukaryota</taxon>
        <taxon>Viridiplantae</taxon>
        <taxon>Streptophyta</taxon>
        <taxon>Embryophyta</taxon>
        <taxon>Tracheophyta</taxon>
        <taxon>Spermatophyta</taxon>
        <taxon>Magnoliopsida</taxon>
        <taxon>Liliopsida</taxon>
        <taxon>Asparagales</taxon>
        <taxon>Iridaceae</taxon>
        <taxon>Iridoideae</taxon>
        <taxon>Irideae</taxon>
        <taxon>Iris</taxon>
    </lineage>
</organism>
<comment type="caution">
    <text evidence="1">The sequence shown here is derived from an EMBL/GenBank/DDBJ whole genome shotgun (WGS) entry which is preliminary data.</text>
</comment>
<evidence type="ECO:0000313" key="2">
    <source>
        <dbReference type="EMBL" id="KAJ6818960.1"/>
    </source>
</evidence>
<name>A0AAX6FN76_IRIPA</name>
<sequence>MAYKINCTNLPVLNKLQTNLSNSHRFQRSELKCRAQTRQETQLQASGVAYRVDFQTLRSCKLGIARYPDFEYNANGGTGTAIGRHTGLAAGAKDDDISVSFNVETLYIPALTCETTRFLGLPLPPFLKIEIVPEAFEGTINKTSGKVDLQFRAKFWFSVGRLYRAPPLLVDTTLTSEESIGNMREGKGERIDEEGRCRLVGVATVDPIDDVLMNSFLGLPTECIAIMDAKILITDTNSSPTLWCKNDSLSQSK</sequence>
<keyword evidence="3" id="KW-1185">Reference proteome</keyword>
<dbReference type="AlphaFoldDB" id="A0AAX6FN76"/>
<dbReference type="PANTHER" id="PTHR35320:SF1">
    <property type="entry name" value="ATP-DEPENDENT CLP PROTEASE ATP-BINDING SUBUNIT"/>
    <property type="match status" value="1"/>
</dbReference>
<dbReference type="Proteomes" id="UP001140949">
    <property type="component" value="Unassembled WGS sequence"/>
</dbReference>
<protein>
    <submittedName>
        <fullName evidence="1">Uncharacterized protein</fullName>
    </submittedName>
</protein>
<gene>
    <name evidence="2" type="ORF">M6B38_404505</name>
    <name evidence="1" type="ORF">M6B38_410270</name>
</gene>
<reference evidence="1" key="1">
    <citation type="journal article" date="2023" name="GigaByte">
        <title>Genome assembly of the bearded iris, Iris pallida Lam.</title>
        <authorList>
            <person name="Bruccoleri R.E."/>
            <person name="Oakeley E.J."/>
            <person name="Faust A.M.E."/>
            <person name="Altorfer M."/>
            <person name="Dessus-Babus S."/>
            <person name="Burckhardt D."/>
            <person name="Oertli M."/>
            <person name="Naumann U."/>
            <person name="Petersen F."/>
            <person name="Wong J."/>
        </authorList>
    </citation>
    <scope>NUCLEOTIDE SEQUENCE</scope>
    <source>
        <strain evidence="1">GSM-AAB239-AS_SAM_17_03QT</strain>
    </source>
</reference>
<evidence type="ECO:0000313" key="3">
    <source>
        <dbReference type="Proteomes" id="UP001140949"/>
    </source>
</evidence>